<evidence type="ECO:0000313" key="1">
    <source>
        <dbReference type="EMBL" id="TXR52085.1"/>
    </source>
</evidence>
<proteinExistence type="predicted"/>
<evidence type="ECO:0008006" key="3">
    <source>
        <dbReference type="Google" id="ProtNLM"/>
    </source>
</evidence>
<comment type="caution">
    <text evidence="1">The sequence shown here is derived from an EMBL/GenBank/DDBJ whole genome shotgun (WGS) entry which is preliminary data.</text>
</comment>
<organism evidence="1 2">
    <name type="scientific">Reinekea thalattae</name>
    <dbReference type="NCBI Taxonomy" id="2593301"/>
    <lineage>
        <taxon>Bacteria</taxon>
        <taxon>Pseudomonadati</taxon>
        <taxon>Pseudomonadota</taxon>
        <taxon>Gammaproteobacteria</taxon>
        <taxon>Oceanospirillales</taxon>
        <taxon>Saccharospirillaceae</taxon>
        <taxon>Reinekea</taxon>
    </lineage>
</organism>
<gene>
    <name evidence="1" type="ORF">FME95_11765</name>
</gene>
<dbReference type="Proteomes" id="UP000321764">
    <property type="component" value="Unassembled WGS sequence"/>
</dbReference>
<reference evidence="1 2" key="1">
    <citation type="submission" date="2019-07" db="EMBL/GenBank/DDBJ databases">
        <title>Reinekea sp. strain SSH23 genome sequencing and assembly.</title>
        <authorList>
            <person name="Kim I."/>
        </authorList>
    </citation>
    <scope>NUCLEOTIDE SEQUENCE [LARGE SCALE GENOMIC DNA]</scope>
    <source>
        <strain evidence="1 2">SSH23</strain>
    </source>
</reference>
<keyword evidence="2" id="KW-1185">Reference proteome</keyword>
<accession>A0A5C8Z1Y2</accession>
<dbReference type="InterPro" id="IPR019660">
    <property type="entry name" value="Put_sensory_transdc_reg_YbjN"/>
</dbReference>
<dbReference type="EMBL" id="VKAD01000002">
    <property type="protein sequence ID" value="TXR52085.1"/>
    <property type="molecule type" value="Genomic_DNA"/>
</dbReference>
<dbReference type="AlphaFoldDB" id="A0A5C8Z1Y2"/>
<dbReference type="Pfam" id="PF10722">
    <property type="entry name" value="YbjN"/>
    <property type="match status" value="1"/>
</dbReference>
<sequence length="152" mass="17483">MPAPTRDNIQTWIEDLNYDCYICDDCDGLHLAIWEAKSGVMEARCFAELDRCAFMLEVGIRASAVLPLQGAIHFMNFDYSLVKVMLNMTDFDVPRLLLTHALPANHLTEVQFKEWLPRLLAEIEAIYEQLVDMDVLHVSEQDITESVEEKLH</sequence>
<dbReference type="OrthoDB" id="6398515at2"/>
<protein>
    <recommendedName>
        <fullName evidence="3">YbjN domain-containing protein</fullName>
    </recommendedName>
</protein>
<dbReference type="RefSeq" id="WP_147714681.1">
    <property type="nucleotide sequence ID" value="NZ_VKAD01000002.1"/>
</dbReference>
<name>A0A5C8Z1Y2_9GAMM</name>
<evidence type="ECO:0000313" key="2">
    <source>
        <dbReference type="Proteomes" id="UP000321764"/>
    </source>
</evidence>